<evidence type="ECO:0000256" key="3">
    <source>
        <dbReference type="ARBA" id="ARBA00023027"/>
    </source>
</evidence>
<comment type="caution">
    <text evidence="9">The sequence shown here is derived from an EMBL/GenBank/DDBJ whole genome shotgun (WGS) entry which is preliminary data.</text>
</comment>
<dbReference type="Gene3D" id="3.40.50.720">
    <property type="entry name" value="NAD(P)-binding Rossmann-like Domain"/>
    <property type="match status" value="2"/>
</dbReference>
<comment type="catalytic activity">
    <reaction evidence="5">
        <text>4-phospho-D-erythronate + NAD(+) = (R)-3-hydroxy-2-oxo-4-phosphooxybutanoate + NADH + H(+)</text>
        <dbReference type="Rhea" id="RHEA:18829"/>
        <dbReference type="ChEBI" id="CHEBI:15378"/>
        <dbReference type="ChEBI" id="CHEBI:57540"/>
        <dbReference type="ChEBI" id="CHEBI:57945"/>
        <dbReference type="ChEBI" id="CHEBI:58538"/>
        <dbReference type="ChEBI" id="CHEBI:58766"/>
        <dbReference type="EC" id="1.1.1.290"/>
    </reaction>
</comment>
<dbReference type="EC" id="1.1.1.290" evidence="5"/>
<dbReference type="GO" id="GO:0046983">
    <property type="term" value="F:protein dimerization activity"/>
    <property type="evidence" value="ECO:0007669"/>
    <property type="project" value="InterPro"/>
</dbReference>
<evidence type="ECO:0000313" key="10">
    <source>
        <dbReference type="Proteomes" id="UP000023795"/>
    </source>
</evidence>
<comment type="subunit">
    <text evidence="5">Homodimer.</text>
</comment>
<gene>
    <name evidence="5" type="primary">pdxB</name>
    <name evidence="9" type="ORF">MOMA_05646</name>
</gene>
<feature type="active site" evidence="5">
    <location>
        <position position="248"/>
    </location>
</feature>
<feature type="domain" description="D-isomer specific 2-hydroxyacid dehydrogenase NAD-binding" evidence="7">
    <location>
        <begin position="124"/>
        <end position="267"/>
    </location>
</feature>
<dbReference type="GO" id="GO:0008615">
    <property type="term" value="P:pyridoxine biosynthetic process"/>
    <property type="evidence" value="ECO:0007669"/>
    <property type="project" value="UniProtKB-UniRule"/>
</dbReference>
<dbReference type="UniPathway" id="UPA00244">
    <property type="reaction ID" value="UER00310"/>
</dbReference>
<comment type="function">
    <text evidence="5">Catalyzes the oxidation of erythronate-4-phosphate to 3-hydroxy-2-oxo-4-phosphonooxybutanoate.</text>
</comment>
<dbReference type="Gene3D" id="3.30.1370.170">
    <property type="match status" value="1"/>
</dbReference>
<dbReference type="AlphaFoldDB" id="L2F4Q9"/>
<feature type="binding site" evidence="5">
    <location>
        <position position="52"/>
    </location>
    <ligand>
        <name>substrate</name>
    </ligand>
</feature>
<dbReference type="eggNOG" id="COG0111">
    <property type="taxonomic scope" value="Bacteria"/>
</dbReference>
<comment type="pathway">
    <text evidence="5">Cofactor biosynthesis; pyridoxine 5'-phosphate biosynthesis; pyridoxine 5'-phosphate from D-erythrose 4-phosphate: step 2/5.</text>
</comment>
<dbReference type="InterPro" id="IPR020921">
    <property type="entry name" value="Erythronate-4-P_DHase"/>
</dbReference>
<evidence type="ECO:0000256" key="4">
    <source>
        <dbReference type="ARBA" id="ARBA00023096"/>
    </source>
</evidence>
<dbReference type="STRING" id="1230338.MOMA_05646"/>
<dbReference type="Pfam" id="PF02826">
    <property type="entry name" value="2-Hacid_dh_C"/>
    <property type="match status" value="1"/>
</dbReference>
<organism evidence="9 10">
    <name type="scientific">Moraxella macacae 0408225</name>
    <dbReference type="NCBI Taxonomy" id="1230338"/>
    <lineage>
        <taxon>Bacteria</taxon>
        <taxon>Pseudomonadati</taxon>
        <taxon>Pseudomonadota</taxon>
        <taxon>Gammaproteobacteria</taxon>
        <taxon>Moraxellales</taxon>
        <taxon>Moraxellaceae</taxon>
        <taxon>Moraxella</taxon>
    </lineage>
</organism>
<reference evidence="9 10" key="1">
    <citation type="journal article" date="2013" name="Genome Announc.">
        <title>Genome Sequence of Moraxella macacae 0408225, a Novel Bacterial Species Isolated from a Cynomolgus Macaque with Epistaxis.</title>
        <authorList>
            <person name="Ladner J.T."/>
            <person name="Whitehouse C.A."/>
            <person name="Koroleva G.I."/>
            <person name="Palacios G.F."/>
        </authorList>
    </citation>
    <scope>NUCLEOTIDE SEQUENCE [LARGE SCALE GENOMIC DNA]</scope>
    <source>
        <strain evidence="9 10">0408225</strain>
    </source>
</reference>
<dbReference type="InterPro" id="IPR006139">
    <property type="entry name" value="D-isomer_2_OHA_DH_cat_dom"/>
</dbReference>
<feature type="active site" evidence="5">
    <location>
        <position position="224"/>
    </location>
</feature>
<dbReference type="InterPro" id="IPR024531">
    <property type="entry name" value="Erythronate-4-P_DHase_dimer"/>
</dbReference>
<keyword evidence="3 5" id="KW-0520">NAD</keyword>
<evidence type="ECO:0000259" key="6">
    <source>
        <dbReference type="Pfam" id="PF00389"/>
    </source>
</evidence>
<evidence type="ECO:0000256" key="5">
    <source>
        <dbReference type="HAMAP-Rule" id="MF_01825"/>
    </source>
</evidence>
<comment type="caution">
    <text evidence="5">Lacks conserved residue(s) required for the propagation of feature annotation.</text>
</comment>
<evidence type="ECO:0000259" key="7">
    <source>
        <dbReference type="Pfam" id="PF02826"/>
    </source>
</evidence>
<dbReference type="Pfam" id="PF00389">
    <property type="entry name" value="2-Hacid_dh"/>
    <property type="match status" value="1"/>
</dbReference>
<protein>
    <recommendedName>
        <fullName evidence="5">Erythronate-4-phosphate dehydrogenase</fullName>
        <ecNumber evidence="5">1.1.1.290</ecNumber>
    </recommendedName>
</protein>
<name>L2F4Q9_9GAMM</name>
<feature type="active site" description="Proton donor" evidence="5">
    <location>
        <position position="265"/>
    </location>
</feature>
<dbReference type="Pfam" id="PF11890">
    <property type="entry name" value="DUF3410"/>
    <property type="match status" value="1"/>
</dbReference>
<comment type="subcellular location">
    <subcellularLocation>
        <location evidence="5">Cytoplasm</location>
    </subcellularLocation>
</comment>
<dbReference type="Proteomes" id="UP000023795">
    <property type="component" value="Unassembled WGS sequence"/>
</dbReference>
<dbReference type="PANTHER" id="PTHR43761:SF1">
    <property type="entry name" value="D-ISOMER SPECIFIC 2-HYDROXYACID DEHYDROGENASE CATALYTIC DOMAIN-CONTAINING PROTEIN-RELATED"/>
    <property type="match status" value="1"/>
</dbReference>
<dbReference type="HAMAP" id="MF_01825">
    <property type="entry name" value="PdxB"/>
    <property type="match status" value="1"/>
</dbReference>
<keyword evidence="2 5" id="KW-0560">Oxidoreductase</keyword>
<dbReference type="PATRIC" id="fig|1230338.3.peg.1199"/>
<feature type="binding site" evidence="5">
    <location>
        <position position="243"/>
    </location>
    <ligand>
        <name>NAD(+)</name>
        <dbReference type="ChEBI" id="CHEBI:57540"/>
    </ligand>
</feature>
<accession>L2F4Q9</accession>
<dbReference type="EMBL" id="ANIN01000002">
    <property type="protein sequence ID" value="ELA08019.1"/>
    <property type="molecule type" value="Genomic_DNA"/>
</dbReference>
<proteinExistence type="inferred from homology"/>
<evidence type="ECO:0000256" key="1">
    <source>
        <dbReference type="ARBA" id="ARBA00022490"/>
    </source>
</evidence>
<dbReference type="SUPFAM" id="SSF52283">
    <property type="entry name" value="Formate/glycerate dehydrogenase catalytic domain-like"/>
    <property type="match status" value="1"/>
</dbReference>
<evidence type="ECO:0000256" key="2">
    <source>
        <dbReference type="ARBA" id="ARBA00023002"/>
    </source>
</evidence>
<dbReference type="GO" id="GO:0033711">
    <property type="term" value="F:4-phosphoerythronate dehydrogenase activity"/>
    <property type="evidence" value="ECO:0007669"/>
    <property type="project" value="UniProtKB-EC"/>
</dbReference>
<dbReference type="InterPro" id="IPR038251">
    <property type="entry name" value="PdxB_dimer_sf"/>
</dbReference>
<dbReference type="PANTHER" id="PTHR43761">
    <property type="entry name" value="D-ISOMER SPECIFIC 2-HYDROXYACID DEHYDROGENASE FAMILY PROTEIN (AFU_ORTHOLOGUE AFUA_1G13630)"/>
    <property type="match status" value="1"/>
</dbReference>
<feature type="binding site" evidence="5">
    <location>
        <position position="268"/>
    </location>
    <ligand>
        <name>NAD(+)</name>
        <dbReference type="ChEBI" id="CHEBI:57540"/>
    </ligand>
</feature>
<feature type="binding site" evidence="5">
    <location>
        <position position="74"/>
    </location>
    <ligand>
        <name>substrate</name>
    </ligand>
</feature>
<dbReference type="RefSeq" id="WP_009501531.1">
    <property type="nucleotide sequence ID" value="NZ_ANIN01000002.1"/>
</dbReference>
<feature type="domain" description="D-isomer specific 2-hydroxyacid dehydrogenase catalytic" evidence="6">
    <location>
        <begin position="35"/>
        <end position="291"/>
    </location>
</feature>
<dbReference type="InterPro" id="IPR036291">
    <property type="entry name" value="NAD(P)-bd_dom_sf"/>
</dbReference>
<feature type="domain" description="Erythronate-4-phosphate dehydrogenase dimerisation" evidence="8">
    <location>
        <begin position="316"/>
        <end position="376"/>
    </location>
</feature>
<comment type="similarity">
    <text evidence="5">Belongs to the D-isomer specific 2-hydroxyacid dehydrogenase family. PdxB subfamily.</text>
</comment>
<feature type="binding site" evidence="5">
    <location>
        <position position="269"/>
    </location>
    <ligand>
        <name>substrate</name>
    </ligand>
</feature>
<sequence length="378" mass="42847">MKIIADHNIAHLHDFFNTNTLGQKVELLTLAGRKINADALAKFRPDALLIRSVTPINEQLLINNPWVKFIGTATIGIDHVDTAYLAQHNIRFANASGCSKHSVVQYVLTAILNTHPDYLFEPITIGIVGLGNIGGLLANYAKLLGWQVLGVDPFLANSNHFHNNNPQNYQQNLDKLLSQSDVISLHVPLTHANDSPYPTDYGHLMTSENWQKIKPYALMVNCARGEVLSRADILANPQKVVLDVFEHEPKIDKALLQRCHLATPHIAGYTLEGKLRGTQMIYDALCNGLQQPPKVDFKQFLPNETPLFSKEFAQRFHQLQPLNQYDKQVLLENLNKIYPIYQDDAKLRLMANPDVIGKDFDQLRKDYPLRREWQAYFA</sequence>
<dbReference type="OrthoDB" id="9770208at2"/>
<dbReference type="CDD" id="cd12158">
    <property type="entry name" value="ErythrP_dh"/>
    <property type="match status" value="1"/>
</dbReference>
<dbReference type="InterPro" id="IPR006140">
    <property type="entry name" value="D-isomer_DH_NAD-bd"/>
</dbReference>
<dbReference type="SUPFAM" id="SSF51735">
    <property type="entry name" value="NAD(P)-binding Rossmann-fold domains"/>
    <property type="match status" value="1"/>
</dbReference>
<keyword evidence="4 5" id="KW-0664">Pyridoxine biosynthesis</keyword>
<keyword evidence="10" id="KW-1185">Reference proteome</keyword>
<evidence type="ECO:0000313" key="9">
    <source>
        <dbReference type="EMBL" id="ELA08019.1"/>
    </source>
</evidence>
<dbReference type="InterPro" id="IPR050418">
    <property type="entry name" value="D-iso_2-hydroxyacid_DH_PdxB"/>
</dbReference>
<evidence type="ECO:0000259" key="8">
    <source>
        <dbReference type="Pfam" id="PF11890"/>
    </source>
</evidence>
<keyword evidence="1 5" id="KW-0963">Cytoplasm</keyword>
<dbReference type="GO" id="GO:0051287">
    <property type="term" value="F:NAD binding"/>
    <property type="evidence" value="ECO:0007669"/>
    <property type="project" value="InterPro"/>
</dbReference>
<feature type="binding site" evidence="5">
    <location>
        <position position="152"/>
    </location>
    <ligand>
        <name>NAD(+)</name>
        <dbReference type="ChEBI" id="CHEBI:57540"/>
    </ligand>
</feature>
<dbReference type="GO" id="GO:0005737">
    <property type="term" value="C:cytoplasm"/>
    <property type="evidence" value="ECO:0007669"/>
    <property type="project" value="UniProtKB-SubCell"/>
</dbReference>